<dbReference type="WBParaSite" id="SSTP_0001186800.1">
    <property type="protein sequence ID" value="SSTP_0001186800.1"/>
    <property type="gene ID" value="SSTP_0001186800"/>
</dbReference>
<feature type="transmembrane region" description="Helical" evidence="1">
    <location>
        <begin position="42"/>
        <end position="64"/>
    </location>
</feature>
<sequence length="316" mass="38037">MSFPIEEKLLISFEIFSFILYFIIIIYLNLNYKKNNDLFSISFIIQFTFNGICDFMSALSVIMYRKVAIWGWLREYYIENNWVTWAYTLTFYQFTSLTITGNFLITLNRYMTITNPIFYKIKWTFKVAIFIIIFQTVICFGVYTHLYFVSSVFVYDPSIPTWYFTKSKWIYSLYDSICLITICWISAIATGLLNVLICLKYNKIFKSSLGNKKNSKIPLFIFTLLTSSILFITAIQQTIRLRSAIRQERWLRNLMNYYFFYILPLLSCVHAYLMIFLSKQIRNDFYFYFKKYILRRKIPKVNSTIQTTKWREKIVI</sequence>
<dbReference type="Gene3D" id="1.20.1070.10">
    <property type="entry name" value="Rhodopsin 7-helix transmembrane proteins"/>
    <property type="match status" value="1"/>
</dbReference>
<dbReference type="Proteomes" id="UP000035681">
    <property type="component" value="Unplaced"/>
</dbReference>
<keyword evidence="1" id="KW-1133">Transmembrane helix</keyword>
<feature type="transmembrane region" description="Helical" evidence="1">
    <location>
        <begin position="12"/>
        <end position="30"/>
    </location>
</feature>
<dbReference type="PANTHER" id="PTHR31552">
    <property type="entry name" value="SERPENTINE RECEPTOR CLASS GAMMA"/>
    <property type="match status" value="1"/>
</dbReference>
<dbReference type="WBParaSite" id="TCONS_00003905.p1">
    <property type="protein sequence ID" value="TCONS_00003905.p1"/>
    <property type="gene ID" value="XLOC_000628"/>
</dbReference>
<protein>
    <submittedName>
        <fullName evidence="4">G-protein coupled receptors family 1 profile domain-containing protein</fullName>
    </submittedName>
    <submittedName>
        <fullName evidence="3">Serpentine receptor class gamma</fullName>
    </submittedName>
</protein>
<keyword evidence="1" id="KW-0472">Membrane</keyword>
<reference evidence="3" key="1">
    <citation type="submission" date="2015-08" db="UniProtKB">
        <authorList>
            <consortium name="WormBaseParasite"/>
        </authorList>
    </citation>
    <scope>IDENTIFICATION</scope>
</reference>
<keyword evidence="2" id="KW-1185">Reference proteome</keyword>
<evidence type="ECO:0000256" key="1">
    <source>
        <dbReference type="SAM" id="Phobius"/>
    </source>
</evidence>
<dbReference type="AlphaFoldDB" id="A0A0K0EQY6"/>
<dbReference type="PANTHER" id="PTHR31552:SF8">
    <property type="entry name" value="SERPENTINE RECEPTOR CLASS GAMMA"/>
    <property type="match status" value="1"/>
</dbReference>
<feature type="transmembrane region" description="Helical" evidence="1">
    <location>
        <begin position="127"/>
        <end position="149"/>
    </location>
</feature>
<feature type="transmembrane region" description="Helical" evidence="1">
    <location>
        <begin position="169"/>
        <end position="196"/>
    </location>
</feature>
<evidence type="ECO:0000313" key="4">
    <source>
        <dbReference type="WBParaSite" id="TCONS_00003905.p1"/>
    </source>
</evidence>
<organism evidence="3">
    <name type="scientific">Strongyloides stercoralis</name>
    <name type="common">Threadworm</name>
    <dbReference type="NCBI Taxonomy" id="6248"/>
    <lineage>
        <taxon>Eukaryota</taxon>
        <taxon>Metazoa</taxon>
        <taxon>Ecdysozoa</taxon>
        <taxon>Nematoda</taxon>
        <taxon>Chromadorea</taxon>
        <taxon>Rhabditida</taxon>
        <taxon>Tylenchina</taxon>
        <taxon>Panagrolaimomorpha</taxon>
        <taxon>Strongyloidoidea</taxon>
        <taxon>Strongyloididae</taxon>
        <taxon>Strongyloides</taxon>
    </lineage>
</organism>
<name>A0A0K0EQY6_STRER</name>
<dbReference type="Pfam" id="PF10323">
    <property type="entry name" value="7TM_GPCR_Srv"/>
    <property type="match status" value="1"/>
</dbReference>
<feature type="transmembrane region" description="Helical" evidence="1">
    <location>
        <begin position="217"/>
        <end position="237"/>
    </location>
</feature>
<feature type="transmembrane region" description="Helical" evidence="1">
    <location>
        <begin position="84"/>
        <end position="107"/>
    </location>
</feature>
<evidence type="ECO:0000313" key="2">
    <source>
        <dbReference type="Proteomes" id="UP000035681"/>
    </source>
</evidence>
<dbReference type="InterPro" id="IPR019426">
    <property type="entry name" value="7TM_GPCR_serpentine_rcpt_Srv"/>
</dbReference>
<accession>A0A0K0EQY6</accession>
<evidence type="ECO:0000313" key="3">
    <source>
        <dbReference type="WBParaSite" id="SSTP_0001186800.1"/>
    </source>
</evidence>
<proteinExistence type="predicted"/>
<keyword evidence="1" id="KW-0812">Transmembrane</keyword>
<dbReference type="SUPFAM" id="SSF81321">
    <property type="entry name" value="Family A G protein-coupled receptor-like"/>
    <property type="match status" value="1"/>
</dbReference>
<feature type="transmembrane region" description="Helical" evidence="1">
    <location>
        <begin position="257"/>
        <end position="277"/>
    </location>
</feature>